<dbReference type="EMBL" id="BAABLF010000030">
    <property type="protein sequence ID" value="GAA5194756.1"/>
    <property type="molecule type" value="Genomic_DNA"/>
</dbReference>
<keyword evidence="4" id="KW-0521">NADP</keyword>
<comment type="caution">
    <text evidence="7">The sequence shown here is derived from an EMBL/GenBank/DDBJ whole genome shotgun (WGS) entry which is preliminary data.</text>
</comment>
<dbReference type="PANTHER" id="PTHR43303">
    <property type="entry name" value="NADPH DEHYDROGENASE C23G7.10C-RELATED"/>
    <property type="match status" value="1"/>
</dbReference>
<dbReference type="RefSeq" id="WP_345317838.1">
    <property type="nucleotide sequence ID" value="NZ_BAABLF010000030.1"/>
</dbReference>
<dbReference type="InterPro" id="IPR001155">
    <property type="entry name" value="OxRdtase_FMN_N"/>
</dbReference>
<name>A0ABP9SEY9_9GAMM</name>
<organism evidence="7 8">
    <name type="scientific">Ferrimonas gelatinilytica</name>
    <dbReference type="NCBI Taxonomy" id="1255257"/>
    <lineage>
        <taxon>Bacteria</taxon>
        <taxon>Pseudomonadati</taxon>
        <taxon>Pseudomonadota</taxon>
        <taxon>Gammaproteobacteria</taxon>
        <taxon>Alteromonadales</taxon>
        <taxon>Ferrimonadaceae</taxon>
        <taxon>Ferrimonas</taxon>
    </lineage>
</organism>
<feature type="domain" description="NADH:flavin oxidoreductase/NADH oxidase N-terminal" evidence="6">
    <location>
        <begin position="6"/>
        <end position="327"/>
    </location>
</feature>
<evidence type="ECO:0000256" key="2">
    <source>
        <dbReference type="ARBA" id="ARBA00022630"/>
    </source>
</evidence>
<dbReference type="Proteomes" id="UP001501600">
    <property type="component" value="Unassembled WGS sequence"/>
</dbReference>
<evidence type="ECO:0000256" key="5">
    <source>
        <dbReference type="ARBA" id="ARBA00023002"/>
    </source>
</evidence>
<proteinExistence type="predicted"/>
<gene>
    <name evidence="7" type="ORF">GCM10025772_28420</name>
</gene>
<dbReference type="Gene3D" id="3.20.20.70">
    <property type="entry name" value="Aldolase class I"/>
    <property type="match status" value="1"/>
</dbReference>
<reference evidence="8" key="1">
    <citation type="journal article" date="2019" name="Int. J. Syst. Evol. Microbiol.">
        <title>The Global Catalogue of Microorganisms (GCM) 10K type strain sequencing project: providing services to taxonomists for standard genome sequencing and annotation.</title>
        <authorList>
            <consortium name="The Broad Institute Genomics Platform"/>
            <consortium name="The Broad Institute Genome Sequencing Center for Infectious Disease"/>
            <person name="Wu L."/>
            <person name="Ma J."/>
        </authorList>
    </citation>
    <scope>NUCLEOTIDE SEQUENCE [LARGE SCALE GENOMIC DNA]</scope>
    <source>
        <strain evidence="8">JCM 18720</strain>
    </source>
</reference>
<evidence type="ECO:0000313" key="7">
    <source>
        <dbReference type="EMBL" id="GAA5194756.1"/>
    </source>
</evidence>
<protein>
    <submittedName>
        <fullName evidence="7">NADH:flavin oxidoreductase</fullName>
    </submittedName>
</protein>
<dbReference type="PANTHER" id="PTHR43303:SF4">
    <property type="entry name" value="NADPH DEHYDROGENASE C23G7.10C-RELATED"/>
    <property type="match status" value="1"/>
</dbReference>
<evidence type="ECO:0000313" key="8">
    <source>
        <dbReference type="Proteomes" id="UP001501600"/>
    </source>
</evidence>
<keyword evidence="5" id="KW-0560">Oxidoreductase</keyword>
<dbReference type="InterPro" id="IPR044152">
    <property type="entry name" value="YqjM-like"/>
</dbReference>
<keyword evidence="3" id="KW-0288">FMN</keyword>
<keyword evidence="2" id="KW-0285">Flavoprotein</keyword>
<dbReference type="SUPFAM" id="SSF51395">
    <property type="entry name" value="FMN-linked oxidoreductases"/>
    <property type="match status" value="1"/>
</dbReference>
<keyword evidence="8" id="KW-1185">Reference proteome</keyword>
<evidence type="ECO:0000256" key="4">
    <source>
        <dbReference type="ARBA" id="ARBA00022857"/>
    </source>
</evidence>
<comment type="cofactor">
    <cofactor evidence="1">
        <name>FMN</name>
        <dbReference type="ChEBI" id="CHEBI:58210"/>
    </cofactor>
</comment>
<dbReference type="Pfam" id="PF00724">
    <property type="entry name" value="Oxidored_FMN"/>
    <property type="match status" value="1"/>
</dbReference>
<sequence>MTELRFRPLALASGLILENRLVVPPMASQTADTEGLATEATLAHYERLTRSGAALVMVEYSFVSLAGRGDPNQLGAHSDDCLPGLTRLAQLLHQQGVKTGLQLTHCGGKASAEISGDLMGPSGIAVPAYDRTLETPRAMTDADIQAWRQDFIGAARRAELAGFDLVEIHCAHGYGLNQWLSPLTNQRQDRYGGSLENRARLLMEIIEGIRLAAPTLEIMVRIPGQDGYPEGLSQSQMKEVARRLVAAGVSLIDVSSGIGGWNRPKSRRGEGYLVEESRALCGQVGAPVIGVGGIESAEYMEQALSEGWLDLAAVGRAILKDPDAFRRQQMLPRALAHQEEPA</sequence>
<evidence type="ECO:0000256" key="3">
    <source>
        <dbReference type="ARBA" id="ARBA00022643"/>
    </source>
</evidence>
<evidence type="ECO:0000259" key="6">
    <source>
        <dbReference type="Pfam" id="PF00724"/>
    </source>
</evidence>
<dbReference type="CDD" id="cd02803">
    <property type="entry name" value="OYE_like_FMN_family"/>
    <property type="match status" value="1"/>
</dbReference>
<accession>A0ABP9SEY9</accession>
<dbReference type="InterPro" id="IPR013785">
    <property type="entry name" value="Aldolase_TIM"/>
</dbReference>
<evidence type="ECO:0000256" key="1">
    <source>
        <dbReference type="ARBA" id="ARBA00001917"/>
    </source>
</evidence>